<comment type="function">
    <text evidence="1">Catalyzes the phosphorylation of riboflavin to FMN followed by the adenylation of FMN to FAD.</text>
</comment>
<dbReference type="InterPro" id="IPR015864">
    <property type="entry name" value="FAD_synthase"/>
</dbReference>
<comment type="pathway">
    <text evidence="2 15">Cofactor biosynthesis; FAD biosynthesis; FAD from FMN: step 1/1.</text>
</comment>
<evidence type="ECO:0000256" key="2">
    <source>
        <dbReference type="ARBA" id="ARBA00004726"/>
    </source>
</evidence>
<evidence type="ECO:0000256" key="10">
    <source>
        <dbReference type="ARBA" id="ARBA00022827"/>
    </source>
</evidence>
<reference evidence="17" key="1">
    <citation type="journal article" date="2010" name="Int. J. Syst. Evol. Microbiol.">
        <title>Porticoccus litoralis gen. nov., sp. nov., a gammaproteobacterium isolated from the Yellow Sea.</title>
        <authorList>
            <person name="Oh H.M."/>
            <person name="Kim H."/>
            <person name="Kim K.M."/>
            <person name="Min G.S."/>
            <person name="Cho J.C."/>
        </authorList>
    </citation>
    <scope>NUCLEOTIDE SEQUENCE</scope>
    <source>
        <strain evidence="17">DSM 25064</strain>
    </source>
</reference>
<dbReference type="RefSeq" id="WP_305170677.1">
    <property type="nucleotide sequence ID" value="NZ_JAUUUU010000004.1"/>
</dbReference>
<keyword evidence="7 15" id="KW-0548">Nucleotidyltransferase</keyword>
<dbReference type="Pfam" id="PF01687">
    <property type="entry name" value="Flavokinase"/>
    <property type="match status" value="1"/>
</dbReference>
<proteinExistence type="inferred from homology"/>
<dbReference type="NCBIfam" id="NF004163">
    <property type="entry name" value="PRK05627.1-6"/>
    <property type="match status" value="1"/>
</dbReference>
<dbReference type="SMART" id="SM00904">
    <property type="entry name" value="Flavokinase"/>
    <property type="match status" value="1"/>
</dbReference>
<evidence type="ECO:0000256" key="9">
    <source>
        <dbReference type="ARBA" id="ARBA00022777"/>
    </source>
</evidence>
<dbReference type="GO" id="GO:0005524">
    <property type="term" value="F:ATP binding"/>
    <property type="evidence" value="ECO:0007669"/>
    <property type="project" value="UniProtKB-UniRule"/>
</dbReference>
<evidence type="ECO:0000313" key="17">
    <source>
        <dbReference type="EMBL" id="MDP1521057.1"/>
    </source>
</evidence>
<keyword evidence="18" id="KW-1185">Reference proteome</keyword>
<dbReference type="NCBIfam" id="TIGR00083">
    <property type="entry name" value="ribF"/>
    <property type="match status" value="1"/>
</dbReference>
<dbReference type="AlphaFoldDB" id="A0AAW8B3R0"/>
<dbReference type="CDD" id="cd02064">
    <property type="entry name" value="FAD_synthetase_N"/>
    <property type="match status" value="1"/>
</dbReference>
<dbReference type="EMBL" id="JAUUUU010000004">
    <property type="protein sequence ID" value="MDP1521057.1"/>
    <property type="molecule type" value="Genomic_DNA"/>
</dbReference>
<keyword evidence="10 15" id="KW-0274">FAD</keyword>
<dbReference type="InterPro" id="IPR015865">
    <property type="entry name" value="Riboflavin_kinase_bac/euk"/>
</dbReference>
<dbReference type="Proteomes" id="UP001178354">
    <property type="component" value="Unassembled WGS sequence"/>
</dbReference>
<dbReference type="GO" id="GO:0003919">
    <property type="term" value="F:FMN adenylyltransferase activity"/>
    <property type="evidence" value="ECO:0007669"/>
    <property type="project" value="UniProtKB-UniRule"/>
</dbReference>
<comment type="caution">
    <text evidence="17">The sequence shown here is derived from an EMBL/GenBank/DDBJ whole genome shotgun (WGS) entry which is preliminary data.</text>
</comment>
<evidence type="ECO:0000256" key="11">
    <source>
        <dbReference type="ARBA" id="ARBA00022840"/>
    </source>
</evidence>
<gene>
    <name evidence="17" type="primary">ribF</name>
    <name evidence="17" type="ORF">Q8A57_08765</name>
</gene>
<dbReference type="NCBIfam" id="NF004162">
    <property type="entry name" value="PRK05627.1-5"/>
    <property type="match status" value="1"/>
</dbReference>
<sequence length="321" mass="36023">MTGTKIQFIRGLHNLRPEYKGCVATIGSFDGVHKGHRAILRQLKDKAAQYGLPSVAIIFEPQPQEFFSGEQAPARLMRLREKIEALLEAGVDRILCLQFNRLLRSLSAQQFIDQVLLQGLGIRCLVVGDDFCFGHDRSGNYRLLQDVGSVKGFEVIDTETLEYNGERISSTRVREALDQGDFQLASDLLGHPYRISGRVVYGQRLGRQLGIPTANVQLNRYRAPLSGVYVVEVFSGPDCMPGVANVGVRPTVGDLVKPVLEIHLLDFDGSLYGRRIEVEFKYKVRDERKFDSLDKMVEEIHNDIAVARQYFADHSIDAGKT</sequence>
<comment type="catalytic activity">
    <reaction evidence="13 15">
        <text>riboflavin + ATP = FMN + ADP + H(+)</text>
        <dbReference type="Rhea" id="RHEA:14357"/>
        <dbReference type="ChEBI" id="CHEBI:15378"/>
        <dbReference type="ChEBI" id="CHEBI:30616"/>
        <dbReference type="ChEBI" id="CHEBI:57986"/>
        <dbReference type="ChEBI" id="CHEBI:58210"/>
        <dbReference type="ChEBI" id="CHEBI:456216"/>
        <dbReference type="EC" id="2.7.1.26"/>
    </reaction>
</comment>
<evidence type="ECO:0000256" key="14">
    <source>
        <dbReference type="ARBA" id="ARBA00049494"/>
    </source>
</evidence>
<dbReference type="GO" id="GO:0009231">
    <property type="term" value="P:riboflavin biosynthetic process"/>
    <property type="evidence" value="ECO:0007669"/>
    <property type="project" value="InterPro"/>
</dbReference>
<evidence type="ECO:0000259" key="16">
    <source>
        <dbReference type="SMART" id="SM00904"/>
    </source>
</evidence>
<evidence type="ECO:0000256" key="3">
    <source>
        <dbReference type="ARBA" id="ARBA00005201"/>
    </source>
</evidence>
<comment type="similarity">
    <text evidence="15">Belongs to the ribF family.</text>
</comment>
<dbReference type="EC" id="2.7.1.26" evidence="15"/>
<dbReference type="PANTHER" id="PTHR22749:SF6">
    <property type="entry name" value="RIBOFLAVIN KINASE"/>
    <property type="match status" value="1"/>
</dbReference>
<dbReference type="InterPro" id="IPR002606">
    <property type="entry name" value="Riboflavin_kinase_bac"/>
</dbReference>
<dbReference type="GO" id="GO:0008531">
    <property type="term" value="F:riboflavin kinase activity"/>
    <property type="evidence" value="ECO:0007669"/>
    <property type="project" value="UniProtKB-UniRule"/>
</dbReference>
<dbReference type="NCBIfam" id="NF004160">
    <property type="entry name" value="PRK05627.1-3"/>
    <property type="match status" value="1"/>
</dbReference>
<protein>
    <recommendedName>
        <fullName evidence="15">Riboflavin biosynthesis protein</fullName>
    </recommendedName>
    <domain>
        <recommendedName>
            <fullName evidence="15">Riboflavin kinase</fullName>
            <ecNumber evidence="15">2.7.1.26</ecNumber>
        </recommendedName>
        <alternativeName>
            <fullName evidence="15">Flavokinase</fullName>
        </alternativeName>
    </domain>
    <domain>
        <recommendedName>
            <fullName evidence="15">FMN adenylyltransferase</fullName>
            <ecNumber evidence="15">2.7.7.2</ecNumber>
        </recommendedName>
        <alternativeName>
            <fullName evidence="15">FAD pyrophosphorylase</fullName>
        </alternativeName>
        <alternativeName>
            <fullName evidence="15">FAD synthase</fullName>
        </alternativeName>
    </domain>
</protein>
<dbReference type="Gene3D" id="3.40.50.620">
    <property type="entry name" value="HUPs"/>
    <property type="match status" value="1"/>
</dbReference>
<evidence type="ECO:0000256" key="8">
    <source>
        <dbReference type="ARBA" id="ARBA00022741"/>
    </source>
</evidence>
<evidence type="ECO:0000256" key="15">
    <source>
        <dbReference type="PIRNR" id="PIRNR004491"/>
    </source>
</evidence>
<name>A0AAW8B3R0_9GAMM</name>
<comment type="pathway">
    <text evidence="3 15">Cofactor biosynthesis; FMN biosynthesis; FMN from riboflavin (ATP route): step 1/1.</text>
</comment>
<organism evidence="17 18">
    <name type="scientific">Porticoccus litoralis</name>
    <dbReference type="NCBI Taxonomy" id="434086"/>
    <lineage>
        <taxon>Bacteria</taxon>
        <taxon>Pseudomonadati</taxon>
        <taxon>Pseudomonadota</taxon>
        <taxon>Gammaproteobacteria</taxon>
        <taxon>Cellvibrionales</taxon>
        <taxon>Porticoccaceae</taxon>
        <taxon>Porticoccus</taxon>
    </lineage>
</organism>
<dbReference type="InterPro" id="IPR023468">
    <property type="entry name" value="Riboflavin_kinase"/>
</dbReference>
<keyword evidence="12" id="KW-0511">Multifunctional enzyme</keyword>
<dbReference type="PANTHER" id="PTHR22749">
    <property type="entry name" value="RIBOFLAVIN KINASE/FMN ADENYLYLTRANSFERASE"/>
    <property type="match status" value="1"/>
</dbReference>
<keyword evidence="8 15" id="KW-0547">Nucleotide-binding</keyword>
<evidence type="ECO:0000313" key="18">
    <source>
        <dbReference type="Proteomes" id="UP001178354"/>
    </source>
</evidence>
<evidence type="ECO:0000256" key="1">
    <source>
        <dbReference type="ARBA" id="ARBA00002121"/>
    </source>
</evidence>
<evidence type="ECO:0000256" key="12">
    <source>
        <dbReference type="ARBA" id="ARBA00023268"/>
    </source>
</evidence>
<dbReference type="NCBIfam" id="NF004159">
    <property type="entry name" value="PRK05627.1-2"/>
    <property type="match status" value="1"/>
</dbReference>
<dbReference type="SUPFAM" id="SSF52374">
    <property type="entry name" value="Nucleotidylyl transferase"/>
    <property type="match status" value="1"/>
</dbReference>
<keyword evidence="9 15" id="KW-0418">Kinase</keyword>
<keyword evidence="6 15" id="KW-0808">Transferase</keyword>
<dbReference type="InterPro" id="IPR014729">
    <property type="entry name" value="Rossmann-like_a/b/a_fold"/>
</dbReference>
<dbReference type="GO" id="GO:0006747">
    <property type="term" value="P:FAD biosynthetic process"/>
    <property type="evidence" value="ECO:0007669"/>
    <property type="project" value="UniProtKB-UniRule"/>
</dbReference>
<dbReference type="FunFam" id="3.40.50.620:FF:000021">
    <property type="entry name" value="Riboflavin biosynthesis protein"/>
    <property type="match status" value="1"/>
</dbReference>
<keyword evidence="5 15" id="KW-0288">FMN</keyword>
<evidence type="ECO:0000256" key="7">
    <source>
        <dbReference type="ARBA" id="ARBA00022695"/>
    </source>
</evidence>
<dbReference type="InterPro" id="IPR023465">
    <property type="entry name" value="Riboflavin_kinase_dom_sf"/>
</dbReference>
<feature type="domain" description="Riboflavin kinase" evidence="16">
    <location>
        <begin position="188"/>
        <end position="312"/>
    </location>
</feature>
<dbReference type="SUPFAM" id="SSF82114">
    <property type="entry name" value="Riboflavin kinase-like"/>
    <property type="match status" value="1"/>
</dbReference>
<dbReference type="PIRSF" id="PIRSF004491">
    <property type="entry name" value="FAD_Synth"/>
    <property type="match status" value="1"/>
</dbReference>
<dbReference type="EC" id="2.7.7.2" evidence="15"/>
<dbReference type="Gene3D" id="2.40.30.30">
    <property type="entry name" value="Riboflavin kinase-like"/>
    <property type="match status" value="1"/>
</dbReference>
<comment type="catalytic activity">
    <reaction evidence="14 15">
        <text>FMN + ATP + H(+) = FAD + diphosphate</text>
        <dbReference type="Rhea" id="RHEA:17237"/>
        <dbReference type="ChEBI" id="CHEBI:15378"/>
        <dbReference type="ChEBI" id="CHEBI:30616"/>
        <dbReference type="ChEBI" id="CHEBI:33019"/>
        <dbReference type="ChEBI" id="CHEBI:57692"/>
        <dbReference type="ChEBI" id="CHEBI:58210"/>
        <dbReference type="EC" id="2.7.7.2"/>
    </reaction>
</comment>
<evidence type="ECO:0000256" key="13">
    <source>
        <dbReference type="ARBA" id="ARBA00047880"/>
    </source>
</evidence>
<reference evidence="17" key="2">
    <citation type="submission" date="2023-08" db="EMBL/GenBank/DDBJ databases">
        <authorList>
            <person name="Luo J."/>
        </authorList>
    </citation>
    <scope>NUCLEOTIDE SEQUENCE</scope>
    <source>
        <strain evidence="17">DSM 25064</strain>
    </source>
</reference>
<accession>A0AAW8B3R0</accession>
<dbReference type="Pfam" id="PF06574">
    <property type="entry name" value="FAD_syn"/>
    <property type="match status" value="1"/>
</dbReference>
<keyword evidence="4 15" id="KW-0285">Flavoprotein</keyword>
<evidence type="ECO:0000256" key="4">
    <source>
        <dbReference type="ARBA" id="ARBA00022630"/>
    </source>
</evidence>
<evidence type="ECO:0000256" key="6">
    <source>
        <dbReference type="ARBA" id="ARBA00022679"/>
    </source>
</evidence>
<keyword evidence="11 15" id="KW-0067">ATP-binding</keyword>
<dbReference type="GO" id="GO:0009398">
    <property type="term" value="P:FMN biosynthetic process"/>
    <property type="evidence" value="ECO:0007669"/>
    <property type="project" value="UniProtKB-UniRule"/>
</dbReference>
<evidence type="ECO:0000256" key="5">
    <source>
        <dbReference type="ARBA" id="ARBA00022643"/>
    </source>
</evidence>